<feature type="domain" description="ABC3 transporter permease C-terminal" evidence="7">
    <location>
        <begin position="302"/>
        <end position="415"/>
    </location>
</feature>
<feature type="transmembrane region" description="Helical" evidence="6">
    <location>
        <begin position="345"/>
        <end position="369"/>
    </location>
</feature>
<evidence type="ECO:0000256" key="3">
    <source>
        <dbReference type="ARBA" id="ARBA00022692"/>
    </source>
</evidence>
<keyword evidence="2" id="KW-1003">Cell membrane</keyword>
<dbReference type="InterPro" id="IPR003838">
    <property type="entry name" value="ABC3_permease_C"/>
</dbReference>
<keyword evidence="5 6" id="KW-0472">Membrane</keyword>
<feature type="transmembrane region" description="Helical" evidence="6">
    <location>
        <begin position="37"/>
        <end position="60"/>
    </location>
</feature>
<evidence type="ECO:0000313" key="9">
    <source>
        <dbReference type="Proteomes" id="UP000285794"/>
    </source>
</evidence>
<comment type="subcellular location">
    <subcellularLocation>
        <location evidence="1">Cell membrane</location>
        <topology evidence="1">Multi-pass membrane protein</topology>
    </subcellularLocation>
</comment>
<accession>A0A425Y7P8</accession>
<feature type="transmembrane region" description="Helical" evidence="6">
    <location>
        <begin position="389"/>
        <end position="412"/>
    </location>
</feature>
<evidence type="ECO:0000259" key="7">
    <source>
        <dbReference type="Pfam" id="PF02687"/>
    </source>
</evidence>
<dbReference type="EMBL" id="QQWG01000001">
    <property type="protein sequence ID" value="RRG24503.1"/>
    <property type="molecule type" value="Genomic_DNA"/>
</dbReference>
<evidence type="ECO:0000256" key="1">
    <source>
        <dbReference type="ARBA" id="ARBA00004651"/>
    </source>
</evidence>
<dbReference type="PANTHER" id="PTHR30572">
    <property type="entry name" value="MEMBRANE COMPONENT OF TRANSPORTER-RELATED"/>
    <property type="match status" value="1"/>
</dbReference>
<feature type="transmembrane region" description="Helical" evidence="6">
    <location>
        <begin position="743"/>
        <end position="769"/>
    </location>
</feature>
<keyword evidence="4 6" id="KW-1133">Transmembrane helix</keyword>
<sequence>MSNRLRLYNSNIKEILFMIFLKLAFRRLFGKGEHSAARIISLATGLAFGILLLSEVFYYYSFDSFYPDSDRIYVVDSNFKRDKSSEKIESRHYVSGAIAPGLKAEVPGVEAATRLNAIGSSVFYTEDKKSYEAKFVLADEYLFDVLPRPMIKGNPEEILKSPMTCMISSKIAENIGDNVIGKVIELKEYPGKKLTIEGVFEALPEYTNYKYDILISMVSTACFMGDGTNNWLGNDRYYACMKLAPGVKPESLAPAVRKMQEVHQDIVKIEEQNDGFVLKYTFKPIKEIYTENLKDIILILSTIAFAVLFVSLLNYILLTLSVLVERSKSSAIYKTFGAHARHLRQIIFSESVLLFLISLLAAFVMIMVLQPAAERQVGHKLVSVLNPYVVVPLMGILMLMVILMSYLPARFFSRIPVANAFRHYQQKKNKWKLILLSFQFVGASFILSMLVIVSLQYSNMKNSSHGYQAEGIFYGSTSGMDGSKIARVLHELRSMPEIQTVGLGEELPISFQSGNNIRSMDNQRELFNVADFYSIDANYLSILEIPLIEGDGFVNGKTLGDDMLISKKCADMLKFHNILKDGVIGKQIAITGHGNKNKNIQGVFSDFTMNSKANPDTRPAVFFYLSESNFIKRAIKYPSYSFNILVKIYPDTQAGMMNIIREVFNKALLFKDANIKSIEIEQEKGYTQQRGFRNAMMAGSAIILLITIIGLLGYTTNEAVRRRKELAIRRINGAKFSNILKVFLWDVEVIAIPAVMLGAIGAWLTASLWMQNFAYKLPLHWGIFLICSLIILLLVALVTIINFTRNARQNPVDSLRYE</sequence>
<keyword evidence="3 6" id="KW-0812">Transmembrane</keyword>
<organism evidence="8 9">
    <name type="scientific">Ancylomarina euxinus</name>
    <dbReference type="NCBI Taxonomy" id="2283627"/>
    <lineage>
        <taxon>Bacteria</taxon>
        <taxon>Pseudomonadati</taxon>
        <taxon>Bacteroidota</taxon>
        <taxon>Bacteroidia</taxon>
        <taxon>Marinilabiliales</taxon>
        <taxon>Marinifilaceae</taxon>
        <taxon>Ancylomarina</taxon>
    </lineage>
</organism>
<proteinExistence type="predicted"/>
<dbReference type="PANTHER" id="PTHR30572:SF18">
    <property type="entry name" value="ABC-TYPE MACROLIDE FAMILY EXPORT SYSTEM PERMEASE COMPONENT 2"/>
    <property type="match status" value="1"/>
</dbReference>
<comment type="caution">
    <text evidence="8">The sequence shown here is derived from an EMBL/GenBank/DDBJ whole genome shotgun (WGS) entry which is preliminary data.</text>
</comment>
<feature type="domain" description="ABC3 transporter permease C-terminal" evidence="7">
    <location>
        <begin position="699"/>
        <end position="811"/>
    </location>
</feature>
<reference evidence="8 9" key="1">
    <citation type="submission" date="2018-07" db="EMBL/GenBank/DDBJ databases">
        <title>Draft genome sequence of Ancylomarina sp. M1P.</title>
        <authorList>
            <person name="Yadav S."/>
            <person name="Villanueva L."/>
            <person name="Damste J.S.S."/>
        </authorList>
    </citation>
    <scope>NUCLEOTIDE SEQUENCE [LARGE SCALE GENOMIC DNA]</scope>
    <source>
        <strain evidence="8 9">M1P</strain>
    </source>
</reference>
<evidence type="ECO:0000313" key="8">
    <source>
        <dbReference type="EMBL" id="RRG24503.1"/>
    </source>
</evidence>
<gene>
    <name evidence="8" type="ORF">DWB61_00345</name>
</gene>
<dbReference type="Proteomes" id="UP000285794">
    <property type="component" value="Unassembled WGS sequence"/>
</dbReference>
<dbReference type="GO" id="GO:0022857">
    <property type="term" value="F:transmembrane transporter activity"/>
    <property type="evidence" value="ECO:0007669"/>
    <property type="project" value="TreeGrafter"/>
</dbReference>
<dbReference type="InterPro" id="IPR050250">
    <property type="entry name" value="Macrolide_Exporter_MacB"/>
</dbReference>
<evidence type="ECO:0000256" key="2">
    <source>
        <dbReference type="ARBA" id="ARBA00022475"/>
    </source>
</evidence>
<keyword evidence="9" id="KW-1185">Reference proteome</keyword>
<dbReference type="Pfam" id="PF02687">
    <property type="entry name" value="FtsX"/>
    <property type="match status" value="2"/>
</dbReference>
<feature type="transmembrane region" description="Helical" evidence="6">
    <location>
        <begin position="781"/>
        <end position="801"/>
    </location>
</feature>
<feature type="transmembrane region" description="Helical" evidence="6">
    <location>
        <begin position="296"/>
        <end position="324"/>
    </location>
</feature>
<name>A0A425Y7P8_9BACT</name>
<dbReference type="AlphaFoldDB" id="A0A425Y7P8"/>
<dbReference type="GO" id="GO:0005886">
    <property type="term" value="C:plasma membrane"/>
    <property type="evidence" value="ECO:0007669"/>
    <property type="project" value="UniProtKB-SubCell"/>
</dbReference>
<evidence type="ECO:0000256" key="4">
    <source>
        <dbReference type="ARBA" id="ARBA00022989"/>
    </source>
</evidence>
<feature type="transmembrane region" description="Helical" evidence="6">
    <location>
        <begin position="695"/>
        <end position="714"/>
    </location>
</feature>
<protein>
    <submittedName>
        <fullName evidence="8">ABC transporter permease</fullName>
    </submittedName>
</protein>
<evidence type="ECO:0000256" key="6">
    <source>
        <dbReference type="SAM" id="Phobius"/>
    </source>
</evidence>
<evidence type="ECO:0000256" key="5">
    <source>
        <dbReference type="ARBA" id="ARBA00023136"/>
    </source>
</evidence>
<feature type="transmembrane region" description="Helical" evidence="6">
    <location>
        <begin position="433"/>
        <end position="455"/>
    </location>
</feature>